<reference evidence="1" key="1">
    <citation type="submission" date="2018-02" db="EMBL/GenBank/DDBJ databases">
        <title>Rhizophora mucronata_Transcriptome.</title>
        <authorList>
            <person name="Meera S.P."/>
            <person name="Sreeshan A."/>
            <person name="Augustine A."/>
        </authorList>
    </citation>
    <scope>NUCLEOTIDE SEQUENCE</scope>
    <source>
        <tissue evidence="1">Leaf</tissue>
    </source>
</reference>
<name>A0A2P2J2G7_RHIMU</name>
<dbReference type="AlphaFoldDB" id="A0A2P2J2G7"/>
<proteinExistence type="predicted"/>
<organism evidence="1">
    <name type="scientific">Rhizophora mucronata</name>
    <name type="common">Asiatic mangrove</name>
    <dbReference type="NCBI Taxonomy" id="61149"/>
    <lineage>
        <taxon>Eukaryota</taxon>
        <taxon>Viridiplantae</taxon>
        <taxon>Streptophyta</taxon>
        <taxon>Embryophyta</taxon>
        <taxon>Tracheophyta</taxon>
        <taxon>Spermatophyta</taxon>
        <taxon>Magnoliopsida</taxon>
        <taxon>eudicotyledons</taxon>
        <taxon>Gunneridae</taxon>
        <taxon>Pentapetalae</taxon>
        <taxon>rosids</taxon>
        <taxon>fabids</taxon>
        <taxon>Malpighiales</taxon>
        <taxon>Rhizophoraceae</taxon>
        <taxon>Rhizophora</taxon>
    </lineage>
</organism>
<protein>
    <submittedName>
        <fullName evidence="1">Uncharacterized protein</fullName>
    </submittedName>
</protein>
<evidence type="ECO:0000313" key="1">
    <source>
        <dbReference type="EMBL" id="MBW87674.1"/>
    </source>
</evidence>
<accession>A0A2P2J2G7</accession>
<sequence length="32" mass="3875">MIENFCLESLIGKDLKHLNLIVIEWNDEKRFI</sequence>
<dbReference type="EMBL" id="GGEC01007191">
    <property type="protein sequence ID" value="MBW87674.1"/>
    <property type="molecule type" value="Transcribed_RNA"/>
</dbReference>